<gene>
    <name evidence="2" type="ORF">D0X99_07565</name>
</gene>
<dbReference type="RefSeq" id="WP_119477075.1">
    <property type="nucleotide sequence ID" value="NZ_QXML01000003.1"/>
</dbReference>
<keyword evidence="1" id="KW-0472">Membrane</keyword>
<keyword evidence="3" id="KW-1185">Reference proteome</keyword>
<feature type="transmembrane region" description="Helical" evidence="1">
    <location>
        <begin position="345"/>
        <end position="365"/>
    </location>
</feature>
<comment type="caution">
    <text evidence="2">The sequence shown here is derived from an EMBL/GenBank/DDBJ whole genome shotgun (WGS) entry which is preliminary data.</text>
</comment>
<sequence>MLKIRLLFLFFVFLSLGINAQVLENYDGQWKSAKEESWLESNNQVELEVDLVSFPESELRIKLPSKSTVFVNGRLWQLTSGDTVFYKSTSEFRSEFGTEKATFTVVSSNLESFNTSIRKVLSRINDQELASGAVESALKFRFIPQPVRDFYFSALFIILFFVALYKLAYPYLLAVMVQPLSVISAEDFSDSGNLQKFFSFDIIFYILIVGMMISQGAVTGLVIYRREWLETWIGLDFSALLMIWLVGSFIITILTIMKFIGIRVVSYLFDLGKAEFSHFFYLLRLIVFGITVVILIGAYFVANNFAALESVFGILIAGFFWFYILGVVGLFLIMMSRLSFKKYHLFTYLCIAELVPFLILAKWIMVLGQ</sequence>
<dbReference type="Pfam" id="PF14093">
    <property type="entry name" value="DUF4271"/>
    <property type="match status" value="1"/>
</dbReference>
<keyword evidence="1" id="KW-1133">Transmembrane helix</keyword>
<dbReference type="OrthoDB" id="975088at2"/>
<evidence type="ECO:0000313" key="3">
    <source>
        <dbReference type="Proteomes" id="UP000283522"/>
    </source>
</evidence>
<keyword evidence="1" id="KW-0812">Transmembrane</keyword>
<dbReference type="Proteomes" id="UP000283522">
    <property type="component" value="Unassembled WGS sequence"/>
</dbReference>
<feature type="transmembrane region" description="Helical" evidence="1">
    <location>
        <begin position="150"/>
        <end position="168"/>
    </location>
</feature>
<feature type="transmembrane region" description="Helical" evidence="1">
    <location>
        <begin position="237"/>
        <end position="260"/>
    </location>
</feature>
<accession>A0A418PT14</accession>
<protein>
    <submittedName>
        <fullName evidence="2">DUF4271 domain-containing protein</fullName>
    </submittedName>
</protein>
<name>A0A418PT14_9BACT</name>
<dbReference type="AlphaFoldDB" id="A0A418PT14"/>
<proteinExistence type="predicted"/>
<evidence type="ECO:0000256" key="1">
    <source>
        <dbReference type="SAM" id="Phobius"/>
    </source>
</evidence>
<reference evidence="2 3" key="1">
    <citation type="submission" date="2018-09" db="EMBL/GenBank/DDBJ databases">
        <authorList>
            <person name="Wang X."/>
            <person name="Du Z."/>
        </authorList>
    </citation>
    <scope>NUCLEOTIDE SEQUENCE [LARGE SCALE GENOMIC DNA]</scope>
    <source>
        <strain evidence="2 3">N3</strain>
    </source>
</reference>
<dbReference type="InterPro" id="IPR025367">
    <property type="entry name" value="DUF4271"/>
</dbReference>
<organism evidence="2 3">
    <name type="scientific">Algoriphagus lacus</name>
    <dbReference type="NCBI Taxonomy" id="2056311"/>
    <lineage>
        <taxon>Bacteria</taxon>
        <taxon>Pseudomonadati</taxon>
        <taxon>Bacteroidota</taxon>
        <taxon>Cytophagia</taxon>
        <taxon>Cytophagales</taxon>
        <taxon>Cyclobacteriaceae</taxon>
        <taxon>Algoriphagus</taxon>
    </lineage>
</organism>
<evidence type="ECO:0000313" key="2">
    <source>
        <dbReference type="EMBL" id="RIW16219.1"/>
    </source>
</evidence>
<feature type="transmembrane region" description="Helical" evidence="1">
    <location>
        <begin position="314"/>
        <end position="333"/>
    </location>
</feature>
<feature type="transmembrane region" description="Helical" evidence="1">
    <location>
        <begin position="281"/>
        <end position="302"/>
    </location>
</feature>
<dbReference type="EMBL" id="QXML01000003">
    <property type="protein sequence ID" value="RIW16219.1"/>
    <property type="molecule type" value="Genomic_DNA"/>
</dbReference>
<feature type="transmembrane region" description="Helical" evidence="1">
    <location>
        <begin position="202"/>
        <end position="225"/>
    </location>
</feature>